<dbReference type="SUPFAM" id="SSF101908">
    <property type="entry name" value="Putative isomerase YbhE"/>
    <property type="match status" value="1"/>
</dbReference>
<dbReference type="RefSeq" id="WP_136902308.1">
    <property type="nucleotide sequence ID" value="NZ_SUME01000006.1"/>
</dbReference>
<accession>A0A4U0NKP5</accession>
<keyword evidence="1" id="KW-0732">Signal</keyword>
<dbReference type="OrthoDB" id="7577105at2"/>
<dbReference type="Proteomes" id="UP000306808">
    <property type="component" value="Unassembled WGS sequence"/>
</dbReference>
<dbReference type="Pfam" id="PF20138">
    <property type="entry name" value="DUF6528"/>
    <property type="match status" value="1"/>
</dbReference>
<proteinExistence type="predicted"/>
<organism evidence="2 3">
    <name type="scientific">Sphingobacterium olei</name>
    <dbReference type="NCBI Taxonomy" id="2571155"/>
    <lineage>
        <taxon>Bacteria</taxon>
        <taxon>Pseudomonadati</taxon>
        <taxon>Bacteroidota</taxon>
        <taxon>Sphingobacteriia</taxon>
        <taxon>Sphingobacteriales</taxon>
        <taxon>Sphingobacteriaceae</taxon>
        <taxon>Sphingobacterium</taxon>
    </lineage>
</organism>
<name>A0A4U0NKP5_9SPHI</name>
<comment type="caution">
    <text evidence="2">The sequence shown here is derived from an EMBL/GenBank/DDBJ whole genome shotgun (WGS) entry which is preliminary data.</text>
</comment>
<feature type="chain" id="PRO_5020793768" description="WD40 repeat domain-containing protein" evidence="1">
    <location>
        <begin position="17"/>
        <end position="295"/>
    </location>
</feature>
<evidence type="ECO:0000313" key="3">
    <source>
        <dbReference type="Proteomes" id="UP000306808"/>
    </source>
</evidence>
<dbReference type="InterPro" id="IPR045383">
    <property type="entry name" value="DUF6528"/>
</dbReference>
<feature type="signal peptide" evidence="1">
    <location>
        <begin position="1"/>
        <end position="16"/>
    </location>
</feature>
<evidence type="ECO:0000313" key="2">
    <source>
        <dbReference type="EMBL" id="TJZ54949.1"/>
    </source>
</evidence>
<keyword evidence="3" id="KW-1185">Reference proteome</keyword>
<reference evidence="2 3" key="1">
    <citation type="submission" date="2019-04" db="EMBL/GenBank/DDBJ databases">
        <title>Sphingobacterium olei sp. nov., isolated from oil-contaminated soil.</title>
        <authorList>
            <person name="Liu B."/>
        </authorList>
    </citation>
    <scope>NUCLEOTIDE SEQUENCE [LARGE SCALE GENOMIC DNA]</scope>
    <source>
        <strain evidence="2 3">HAL-9</strain>
    </source>
</reference>
<protein>
    <recommendedName>
        <fullName evidence="4">WD40 repeat domain-containing protein</fullName>
    </recommendedName>
</protein>
<sequence length="295" mass="33507">MRIIIFLLLFPTSLFAQRSNILQKDYLIACGDDKVIIIDPAKSTEANPFIVWQWRVAEATDLPVAYQKLMATLDECKPVLQNKKLLLTSSGGATILLDIDSKKVTFYGRTPMAHSADVLPQNRIAVANSTHPTGNSLEIYDINTPEKVIFKDSLYSGHGVVWNEKKDLLYVLGHSVLKAYALSDWKSSNPTLKLVKQWALPDEGGHDLSMIDPDNFVVSTHHNVFKFNTKKETFDIFSPLSGKHNIKSVNYDQKNDKLVYTIAEQSWWTHHIYSTQPEARLHIPNIKIYKVRVVK</sequence>
<dbReference type="AlphaFoldDB" id="A0A4U0NKP5"/>
<evidence type="ECO:0000256" key="1">
    <source>
        <dbReference type="SAM" id="SignalP"/>
    </source>
</evidence>
<evidence type="ECO:0008006" key="4">
    <source>
        <dbReference type="Google" id="ProtNLM"/>
    </source>
</evidence>
<dbReference type="EMBL" id="SUME01000006">
    <property type="protein sequence ID" value="TJZ54949.1"/>
    <property type="molecule type" value="Genomic_DNA"/>
</dbReference>
<gene>
    <name evidence="2" type="ORF">FAZ15_15930</name>
</gene>